<keyword evidence="1" id="KW-0812">Transmembrane</keyword>
<keyword evidence="1" id="KW-0472">Membrane</keyword>
<dbReference type="Proteomes" id="UP000632154">
    <property type="component" value="Unassembled WGS sequence"/>
</dbReference>
<evidence type="ECO:0000256" key="1">
    <source>
        <dbReference type="SAM" id="Phobius"/>
    </source>
</evidence>
<protein>
    <submittedName>
        <fullName evidence="2">ExoP</fullName>
    </submittedName>
</protein>
<name>A0ABQ3KC05_9DEIO</name>
<dbReference type="Gene3D" id="3.40.50.300">
    <property type="entry name" value="P-loop containing nucleotide triphosphate hydrolases"/>
    <property type="match status" value="1"/>
</dbReference>
<keyword evidence="1" id="KW-1133">Transmembrane helix</keyword>
<gene>
    <name evidence="2" type="ORF">GCM10017783_24750</name>
</gene>
<dbReference type="InterPro" id="IPR027417">
    <property type="entry name" value="P-loop_NTPase"/>
</dbReference>
<dbReference type="RefSeq" id="WP_189644065.1">
    <property type="nucleotide sequence ID" value="NZ_BNAL01000050.1"/>
</dbReference>
<dbReference type="SUPFAM" id="SSF52540">
    <property type="entry name" value="P-loop containing nucleoside triphosphate hydrolases"/>
    <property type="match status" value="1"/>
</dbReference>
<organism evidence="2 3">
    <name type="scientific">Deinococcus piscis</name>
    <dbReference type="NCBI Taxonomy" id="394230"/>
    <lineage>
        <taxon>Bacteria</taxon>
        <taxon>Thermotogati</taxon>
        <taxon>Deinococcota</taxon>
        <taxon>Deinococci</taxon>
        <taxon>Deinococcales</taxon>
        <taxon>Deinococcaceae</taxon>
        <taxon>Deinococcus</taxon>
    </lineage>
</organism>
<dbReference type="PANTHER" id="PTHR32309">
    <property type="entry name" value="TYROSINE-PROTEIN KINASE"/>
    <property type="match status" value="1"/>
</dbReference>
<feature type="transmembrane region" description="Helical" evidence="1">
    <location>
        <begin position="253"/>
        <end position="270"/>
    </location>
</feature>
<accession>A0ABQ3KC05</accession>
<keyword evidence="3" id="KW-1185">Reference proteome</keyword>
<proteinExistence type="predicted"/>
<reference evidence="3" key="1">
    <citation type="journal article" date="2019" name="Int. J. Syst. Evol. Microbiol.">
        <title>The Global Catalogue of Microorganisms (GCM) 10K type strain sequencing project: providing services to taxonomists for standard genome sequencing and annotation.</title>
        <authorList>
            <consortium name="The Broad Institute Genomics Platform"/>
            <consortium name="The Broad Institute Genome Sequencing Center for Infectious Disease"/>
            <person name="Wu L."/>
            <person name="Ma J."/>
        </authorList>
    </citation>
    <scope>NUCLEOTIDE SEQUENCE [LARGE SCALE GENOMIC DNA]</scope>
    <source>
        <strain evidence="3">CGMCC 1.18439</strain>
    </source>
</reference>
<dbReference type="EMBL" id="BNAL01000050">
    <property type="protein sequence ID" value="GHG11471.1"/>
    <property type="molecule type" value="Genomic_DNA"/>
</dbReference>
<dbReference type="InterPro" id="IPR050445">
    <property type="entry name" value="Bact_polysacc_biosynth/exp"/>
</dbReference>
<feature type="transmembrane region" description="Helical" evidence="1">
    <location>
        <begin position="20"/>
        <end position="41"/>
    </location>
</feature>
<evidence type="ECO:0000313" key="2">
    <source>
        <dbReference type="EMBL" id="GHG11471.1"/>
    </source>
</evidence>
<sequence>MTQPTSRAQDLDVAHLLRVLRSALLPLLLVSTALAAATYFYSQSRPPVYQASAGVAALPAAPSNTLLSNSLVTAPGLPAGVVSRALRSPEVTADALARLKKALPDAAQVDAISAAVSNEIRSGNYQTVSLQADIDQNLVGNYEILARAGTPEAAKATANAFTQALLAWDRDRALDGVNRARANLTNQLDQLRGETTVGGQPVSQTTANQLRAEVTRSLQQLEVLRLTATGTLSLISGAVLPETPLAPRPLRDALLVLGAGLFFGLLFALLRDRLVQRIQDSDSLRPFGLPILGLLPPLPGRHSKPLGVETFMQHGGFREGLDFVRLGLLSSLGERAQAAGETQTPMVAVSSAEKDEGKSSVTAGLAMSCAARGMKVLVVDADIFRQRQRELLGGQMSQPSRQIGNTQFWIGIRRNIDLMTVQDTQLNPQHLLNNIQAIREHYDLILIDTPPALTIADTLALSRLLDGLLLVVSVGTPQAQVERLVTETQRLGVRSLGFALNRYRMAGSGDAYGYGTPLPSDTRSEVTYGS</sequence>
<dbReference type="PANTHER" id="PTHR32309:SF31">
    <property type="entry name" value="CAPSULAR EXOPOLYSACCHARIDE FAMILY"/>
    <property type="match status" value="1"/>
</dbReference>
<evidence type="ECO:0000313" key="3">
    <source>
        <dbReference type="Proteomes" id="UP000632154"/>
    </source>
</evidence>
<comment type="caution">
    <text evidence="2">The sequence shown here is derived from an EMBL/GenBank/DDBJ whole genome shotgun (WGS) entry which is preliminary data.</text>
</comment>